<dbReference type="EMBL" id="JASBNA010000032">
    <property type="protein sequence ID" value="KAK7683162.1"/>
    <property type="molecule type" value="Genomic_DNA"/>
</dbReference>
<comment type="subcellular location">
    <subcellularLocation>
        <location evidence="1">Mitochondrion</location>
    </subcellularLocation>
</comment>
<name>A0AAW0FV22_9APHY</name>
<dbReference type="AlphaFoldDB" id="A0AAW0FV22"/>
<dbReference type="GO" id="GO:0005739">
    <property type="term" value="C:mitochondrion"/>
    <property type="evidence" value="ECO:0007669"/>
    <property type="project" value="UniProtKB-SubCell"/>
</dbReference>
<protein>
    <recommendedName>
        <fullName evidence="6">Restriction endonuclease type IV Mrr domain-containing protein</fullName>
    </recommendedName>
</protein>
<evidence type="ECO:0000256" key="2">
    <source>
        <dbReference type="ARBA" id="ARBA00023128"/>
    </source>
</evidence>
<evidence type="ECO:0000313" key="4">
    <source>
        <dbReference type="EMBL" id="KAK7683162.1"/>
    </source>
</evidence>
<gene>
    <name evidence="4" type="ORF">QCA50_013835</name>
</gene>
<comment type="caution">
    <text evidence="4">The sequence shown here is derived from an EMBL/GenBank/DDBJ whole genome shotgun (WGS) entry which is preliminary data.</text>
</comment>
<feature type="region of interest" description="Disordered" evidence="3">
    <location>
        <begin position="39"/>
        <end position="77"/>
    </location>
</feature>
<evidence type="ECO:0008006" key="6">
    <source>
        <dbReference type="Google" id="ProtNLM"/>
    </source>
</evidence>
<reference evidence="4 5" key="1">
    <citation type="submission" date="2022-09" db="EMBL/GenBank/DDBJ databases">
        <authorList>
            <person name="Palmer J.M."/>
        </authorList>
    </citation>
    <scope>NUCLEOTIDE SEQUENCE [LARGE SCALE GENOMIC DNA]</scope>
    <source>
        <strain evidence="4 5">DSM 7382</strain>
    </source>
</reference>
<accession>A0AAW0FV22</accession>
<sequence length="323" mass="36352">MYNITKVLKLKPRRNFTHALSSLLTSNTGLFLHTPLLGSGQTRRCHSSRNDSSSSFSTSNPPTTLLEEPPQQESAVHRGTAFENRSLRILHQHLSMDLRRVGGKSDGGIDLQGWWWVPFSPQHTTSTSMQCPTRKGDSDGIISPLPTPHIPDERRRIRVFAQCKMEKKKIGPKYIREMEGVLTRHFHRDDPSQTESQSHEDPIVGLFISSSPFTKSALLRAYSSPIPFMLLHLPPLAPHRLGETVSVGRGIDEEEDIQETSRSELGSIVCNSTLLGRDGILQGEIEPRWERSPDGVGEGRPGLWYRGKRVISWRPEEGHYSHS</sequence>
<evidence type="ECO:0000313" key="5">
    <source>
        <dbReference type="Proteomes" id="UP001385951"/>
    </source>
</evidence>
<feature type="region of interest" description="Disordered" evidence="3">
    <location>
        <begin position="126"/>
        <end position="148"/>
    </location>
</feature>
<keyword evidence="2" id="KW-0496">Mitochondrion</keyword>
<dbReference type="InterPro" id="IPR018828">
    <property type="entry name" value="RRG7"/>
</dbReference>
<dbReference type="Proteomes" id="UP001385951">
    <property type="component" value="Unassembled WGS sequence"/>
</dbReference>
<evidence type="ECO:0000256" key="3">
    <source>
        <dbReference type="SAM" id="MobiDB-lite"/>
    </source>
</evidence>
<dbReference type="Pfam" id="PF10356">
    <property type="entry name" value="RRG7"/>
    <property type="match status" value="1"/>
</dbReference>
<organism evidence="4 5">
    <name type="scientific">Cerrena zonata</name>
    <dbReference type="NCBI Taxonomy" id="2478898"/>
    <lineage>
        <taxon>Eukaryota</taxon>
        <taxon>Fungi</taxon>
        <taxon>Dikarya</taxon>
        <taxon>Basidiomycota</taxon>
        <taxon>Agaricomycotina</taxon>
        <taxon>Agaricomycetes</taxon>
        <taxon>Polyporales</taxon>
        <taxon>Cerrenaceae</taxon>
        <taxon>Cerrena</taxon>
    </lineage>
</organism>
<feature type="compositionally biased region" description="Low complexity" evidence="3">
    <location>
        <begin position="50"/>
        <end position="59"/>
    </location>
</feature>
<evidence type="ECO:0000256" key="1">
    <source>
        <dbReference type="ARBA" id="ARBA00004173"/>
    </source>
</evidence>
<dbReference type="PANTHER" id="PTHR28133">
    <property type="entry name" value="REQUIRED FOR RESPIRATORY GROWTH PROTEIN 7, MITOCHONDRIAL"/>
    <property type="match status" value="1"/>
</dbReference>
<keyword evidence="5" id="KW-1185">Reference proteome</keyword>
<proteinExistence type="predicted"/>
<dbReference type="PANTHER" id="PTHR28133:SF1">
    <property type="entry name" value="REQUIRED FOR RESPIRATORY GROWTH PROTEIN 7, MITOCHONDRIAL"/>
    <property type="match status" value="1"/>
</dbReference>